<gene>
    <name evidence="2" type="ORF">SAMN04488498_111108</name>
</gene>
<dbReference type="PANTHER" id="PTHR38011">
    <property type="entry name" value="DIHYDROFOLATE REDUCTASE FAMILY PROTEIN (AFU_ORTHOLOGUE AFUA_8G06820)"/>
    <property type="match status" value="1"/>
</dbReference>
<dbReference type="AlphaFoldDB" id="A0A1I4BVU1"/>
<dbReference type="GO" id="GO:0008703">
    <property type="term" value="F:5-amino-6-(5-phosphoribosylamino)uracil reductase activity"/>
    <property type="evidence" value="ECO:0007669"/>
    <property type="project" value="InterPro"/>
</dbReference>
<dbReference type="PANTHER" id="PTHR38011:SF11">
    <property type="entry name" value="2,5-DIAMINO-6-RIBOSYLAMINO-4(3H)-PYRIMIDINONE 5'-PHOSPHATE REDUCTASE"/>
    <property type="match status" value="1"/>
</dbReference>
<organism evidence="2 3">
    <name type="scientific">Neomesorhizobium albiziae</name>
    <dbReference type="NCBI Taxonomy" id="335020"/>
    <lineage>
        <taxon>Bacteria</taxon>
        <taxon>Pseudomonadati</taxon>
        <taxon>Pseudomonadota</taxon>
        <taxon>Alphaproteobacteria</taxon>
        <taxon>Hyphomicrobiales</taxon>
        <taxon>Phyllobacteriaceae</taxon>
        <taxon>Neomesorhizobium</taxon>
    </lineage>
</organism>
<dbReference type="Proteomes" id="UP000323300">
    <property type="component" value="Unassembled WGS sequence"/>
</dbReference>
<feature type="domain" description="Bacterial bifunctional deaminase-reductase C-terminal" evidence="1">
    <location>
        <begin position="2"/>
        <end position="181"/>
    </location>
</feature>
<evidence type="ECO:0000313" key="3">
    <source>
        <dbReference type="Proteomes" id="UP000323300"/>
    </source>
</evidence>
<dbReference type="RefSeq" id="WP_149761569.1">
    <property type="nucleotide sequence ID" value="NZ_BSPE01000004.1"/>
</dbReference>
<dbReference type="GO" id="GO:0009231">
    <property type="term" value="P:riboflavin biosynthetic process"/>
    <property type="evidence" value="ECO:0007669"/>
    <property type="project" value="InterPro"/>
</dbReference>
<dbReference type="InterPro" id="IPR050765">
    <property type="entry name" value="Riboflavin_Biosynth_HTPR"/>
</dbReference>
<dbReference type="SUPFAM" id="SSF53597">
    <property type="entry name" value="Dihydrofolate reductase-like"/>
    <property type="match status" value="1"/>
</dbReference>
<dbReference type="Gene3D" id="3.40.430.10">
    <property type="entry name" value="Dihydrofolate Reductase, subunit A"/>
    <property type="match status" value="1"/>
</dbReference>
<dbReference type="Pfam" id="PF01872">
    <property type="entry name" value="RibD_C"/>
    <property type="match status" value="1"/>
</dbReference>
<proteinExistence type="predicted"/>
<evidence type="ECO:0000259" key="1">
    <source>
        <dbReference type="Pfam" id="PF01872"/>
    </source>
</evidence>
<evidence type="ECO:0000313" key="2">
    <source>
        <dbReference type="EMBL" id="SFK72785.1"/>
    </source>
</evidence>
<sequence>MRKIVFQMMTTLNGRLDDPMAWLSSVSDDQYQAIDRLYARYDTVLVGRTTYEEMAAYWPGALSEGTETNRKMARRMRDLKKLVFSRSGHHELTAWSNTERVTVTSDDELTEYLTQLKAEPGADIHLSGGASFARSVIGLGVVDAFHFFVYPTVSPGISWFADLPDKRDMRLLGSSSYENGVVGLHYAPAGLAERAQPSSFTDLLT</sequence>
<name>A0A1I4BVU1_9HYPH</name>
<dbReference type="InterPro" id="IPR002734">
    <property type="entry name" value="RibDG_C"/>
</dbReference>
<dbReference type="InterPro" id="IPR024072">
    <property type="entry name" value="DHFR-like_dom_sf"/>
</dbReference>
<dbReference type="OrthoDB" id="7949219at2"/>
<dbReference type="EMBL" id="FOSL01000011">
    <property type="protein sequence ID" value="SFK72785.1"/>
    <property type="molecule type" value="Genomic_DNA"/>
</dbReference>
<accession>A0A1I4BVU1</accession>
<reference evidence="2 3" key="1">
    <citation type="submission" date="2016-10" db="EMBL/GenBank/DDBJ databases">
        <authorList>
            <person name="Varghese N."/>
            <person name="Submissions S."/>
        </authorList>
    </citation>
    <scope>NUCLEOTIDE SEQUENCE [LARGE SCALE GENOMIC DNA]</scope>
    <source>
        <strain evidence="2 3">DSM 21822</strain>
    </source>
</reference>
<protein>
    <submittedName>
        <fullName evidence="2">Dihydrofolate reductase</fullName>
    </submittedName>
</protein>
<keyword evidence="3" id="KW-1185">Reference proteome</keyword>